<organism evidence="5 6">
    <name type="scientific">Thermaerobacter composti</name>
    <dbReference type="NCBI Taxonomy" id="554949"/>
    <lineage>
        <taxon>Bacteria</taxon>
        <taxon>Bacillati</taxon>
        <taxon>Bacillota</taxon>
        <taxon>Clostridia</taxon>
        <taxon>Eubacteriales</taxon>
        <taxon>Clostridiales Family XVII. Incertae Sedis</taxon>
        <taxon>Thermaerobacter</taxon>
    </lineage>
</organism>
<dbReference type="Pfam" id="PF00171">
    <property type="entry name" value="Aldedh"/>
    <property type="match status" value="1"/>
</dbReference>
<evidence type="ECO:0000259" key="4">
    <source>
        <dbReference type="Pfam" id="PF00171"/>
    </source>
</evidence>
<keyword evidence="6" id="KW-1185">Reference proteome</keyword>
<dbReference type="InterPro" id="IPR016161">
    <property type="entry name" value="Ald_DH/histidinol_DH"/>
</dbReference>
<evidence type="ECO:0000256" key="2">
    <source>
        <dbReference type="PROSITE-ProRule" id="PRU10007"/>
    </source>
</evidence>
<dbReference type="Gene3D" id="3.40.605.10">
    <property type="entry name" value="Aldehyde Dehydrogenase, Chain A, domain 1"/>
    <property type="match status" value="1"/>
</dbReference>
<dbReference type="PROSITE" id="PS00687">
    <property type="entry name" value="ALDEHYDE_DEHYDR_GLU"/>
    <property type="match status" value="1"/>
</dbReference>
<dbReference type="EMBL" id="CP132508">
    <property type="protein sequence ID" value="WPD18534.1"/>
    <property type="molecule type" value="Genomic_DNA"/>
</dbReference>
<evidence type="ECO:0000256" key="3">
    <source>
        <dbReference type="RuleBase" id="RU003345"/>
    </source>
</evidence>
<protein>
    <submittedName>
        <fullName evidence="5">Aldehyde dehydrogenase</fullName>
    </submittedName>
</protein>
<dbReference type="SUPFAM" id="SSF53720">
    <property type="entry name" value="ALDH-like"/>
    <property type="match status" value="1"/>
</dbReference>
<reference evidence="5 6" key="1">
    <citation type="submission" date="2023-08" db="EMBL/GenBank/DDBJ databases">
        <title>Genome sequence of Thermaerobacter compostii strain Ins1, a spore-forming filamentous bacterium isolated from a deep geothermal reservoir.</title>
        <authorList>
            <person name="Bregnard D."/>
            <person name="Gonzalez D."/>
            <person name="Junier P."/>
        </authorList>
    </citation>
    <scope>NUCLEOTIDE SEQUENCE [LARGE SCALE GENOMIC DNA]</scope>
    <source>
        <strain evidence="5 6">Ins1</strain>
    </source>
</reference>
<dbReference type="Gene3D" id="3.40.309.10">
    <property type="entry name" value="Aldehyde Dehydrogenase, Chain A, domain 2"/>
    <property type="match status" value="1"/>
</dbReference>
<evidence type="ECO:0000256" key="1">
    <source>
        <dbReference type="ARBA" id="ARBA00023002"/>
    </source>
</evidence>
<dbReference type="RefSeq" id="WP_318750360.1">
    <property type="nucleotide sequence ID" value="NZ_CP132508.1"/>
</dbReference>
<feature type="domain" description="Aldehyde dehydrogenase" evidence="4">
    <location>
        <begin position="17"/>
        <end position="476"/>
    </location>
</feature>
<gene>
    <name evidence="5" type="ORF">Q5761_09220</name>
</gene>
<dbReference type="InterPro" id="IPR016163">
    <property type="entry name" value="Ald_DH_C"/>
</dbReference>
<sequence>MVRTYGHLIDGEQIAAASGKTFPVENPATLEVVAEAADGDANDVARAVEASQTAFDRYWRRTTGRERAALLTRFAEIIASRVDQLAQHETIITGRPIREMRAQVGRIPDWYAYYAGIAQTAQEVVAPFGPQYLNYVQRLPLGVVGLITPWNHPLLILTKKLAPALAAGNTVVVKPSEFAPTTAVELAQLALEAGFPPGVLNVVTGYGPSAGHALAAHPGVAKIDLTGGTPTGKAVASVVGGRLGKVTMELGGKAPVLIFADADLDQAVAGALFAAFIAAGQTCVQGARILVEKTVYDQVTDALVSRANAIRLGDPLDPATQMGPLVSQRQLARTEQYVQIGLAEGARLVAGGYRPKEPPLDRGYYYRPTIFTDVKPHMRIFREEIFGPVTCVVPFADEEEAIRLANDCEYGLGAAVWTQDVKRAHRVAQRLEAGVVWVNDHHRIDPSSPWGGWKASGIGRENGWDAYWDYTQTRSVIVNLDPTPFDWYAGSERYS</sequence>
<keyword evidence="1 3" id="KW-0560">Oxidoreductase</keyword>
<accession>A0ABZ0QPC8</accession>
<feature type="active site" evidence="2">
    <location>
        <position position="249"/>
    </location>
</feature>
<dbReference type="InterPro" id="IPR029510">
    <property type="entry name" value="Ald_DH_CS_GLU"/>
</dbReference>
<dbReference type="InterPro" id="IPR016162">
    <property type="entry name" value="Ald_DH_N"/>
</dbReference>
<proteinExistence type="inferred from homology"/>
<name>A0ABZ0QPC8_9FIRM</name>
<evidence type="ECO:0000313" key="5">
    <source>
        <dbReference type="EMBL" id="WPD18534.1"/>
    </source>
</evidence>
<dbReference type="Proteomes" id="UP001304683">
    <property type="component" value="Chromosome"/>
</dbReference>
<dbReference type="PANTHER" id="PTHR11699">
    <property type="entry name" value="ALDEHYDE DEHYDROGENASE-RELATED"/>
    <property type="match status" value="1"/>
</dbReference>
<evidence type="ECO:0000313" key="6">
    <source>
        <dbReference type="Proteomes" id="UP001304683"/>
    </source>
</evidence>
<dbReference type="InterPro" id="IPR015590">
    <property type="entry name" value="Aldehyde_DH_dom"/>
</dbReference>
<dbReference type="CDD" id="cd07114">
    <property type="entry name" value="ALDH_DhaS"/>
    <property type="match status" value="1"/>
</dbReference>
<comment type="similarity">
    <text evidence="3">Belongs to the aldehyde dehydrogenase family.</text>
</comment>